<feature type="region of interest" description="Disordered" evidence="1">
    <location>
        <begin position="1308"/>
        <end position="1337"/>
    </location>
</feature>
<keyword evidence="5" id="KW-1185">Reference proteome</keyword>
<feature type="compositionally biased region" description="Low complexity" evidence="1">
    <location>
        <begin position="501"/>
        <end position="515"/>
    </location>
</feature>
<feature type="compositionally biased region" description="Low complexity" evidence="1">
    <location>
        <begin position="877"/>
        <end position="892"/>
    </location>
</feature>
<feature type="domain" description="SEC7" evidence="3">
    <location>
        <begin position="559"/>
        <end position="743"/>
    </location>
</feature>
<feature type="compositionally biased region" description="Basic and acidic residues" evidence="1">
    <location>
        <begin position="864"/>
        <end position="875"/>
    </location>
</feature>
<organism evidence="4 5">
    <name type="scientific">Ambispora gerdemannii</name>
    <dbReference type="NCBI Taxonomy" id="144530"/>
    <lineage>
        <taxon>Eukaryota</taxon>
        <taxon>Fungi</taxon>
        <taxon>Fungi incertae sedis</taxon>
        <taxon>Mucoromycota</taxon>
        <taxon>Glomeromycotina</taxon>
        <taxon>Glomeromycetes</taxon>
        <taxon>Archaeosporales</taxon>
        <taxon>Ambisporaceae</taxon>
        <taxon>Ambispora</taxon>
    </lineage>
</organism>
<proteinExistence type="predicted"/>
<feature type="region of interest" description="Disordered" evidence="1">
    <location>
        <begin position="64"/>
        <end position="103"/>
    </location>
</feature>
<feature type="region of interest" description="Disordered" evidence="1">
    <location>
        <begin position="1"/>
        <end position="44"/>
    </location>
</feature>
<protein>
    <submittedName>
        <fullName evidence="4">10067_t:CDS:1</fullName>
    </submittedName>
</protein>
<dbReference type="GO" id="GO:0005085">
    <property type="term" value="F:guanyl-nucleotide exchange factor activity"/>
    <property type="evidence" value="ECO:0007669"/>
    <property type="project" value="InterPro"/>
</dbReference>
<feature type="compositionally biased region" description="Polar residues" evidence="1">
    <location>
        <begin position="446"/>
        <end position="455"/>
    </location>
</feature>
<sequence length="1397" mass="156814">MTHPFGNNLFNTTTTIPTRRASDVQQVPRPFSTPQAPTSPISGKNNSKAIFFLFKKKDTLHNNSDNNGQSFISGPSTPDSSVSPSLPSSPVQLLPPQLPQLPTPRTLEEEFTTSITTKVEEADNQHFKEKRSPVSKTKLGSISVPNLLSLNELDLSAEYEMLMKQKLQQHKYSGPGQRKTSVMFEEQEKGFKTTMKKTMRKTSTFFRKLGGNKPHSDQNGRHSIPNFHDTESNEKSDIPRLTLNNSSGISGHDYYDEDRMRSYSDNEDLDYETSGDDGEIDENDILQETFKDFAIFKTFEFDAARRRNAFYRNSLLGANKSVPENLGRDYAFFDNNLNTDNDSKLLTNFLEPDDNRAIRGKTFSLPPMVNISSDIIMKIDKLNDNPNTSGLSSLGTKSIKPLPPIKVQENSSTETTKEVYTGGGGQPTSSLRNSSERESIFVKSGFQRQDANDTGTELVVGPSPTIPKRPNKKLPDLPKTKQIVNQPSAYCSPHTRQASSIASSSYETASGSTGTLHTAPPSPIASEDFADNNQITRCISNTISSDSTFATTSPCPPHVQQLPSSSPLPEVLEKNEDEVAWADARIAAQRCYEEDQTFKLKEQIAEFLGGNKIANVRTLKCYMEYYNFHDKRIDVAFRQLCARLYIKGEAQQVDRILEAFSRRYWECNQFHPKYSSLANVVHAISYALLLLNTDLHIAQGITRMSRSQFVKNTMHTVHSQISLIPPSTPITPISNNSSAIECDDDSMSIETNTTVVRPPRRSDSLKSWTSNPGGGLSAVSFMNAFNNSGFSSPPIYSRQWDAELENLLKAVYNSIKANQILQPLLSSIEKGTSSETTSPSPTIRLKRSESHLGHPHRLNVSLRENLKRRSMKTERNSPSPSLGSGGSDISLGTTVNHRSSTVTLGSNNTLHQQSFENISTISEKNKERDDSDNISLDSNSTTESLQLYLSGAPYAKEGNLVRKHYLESTNKRAKDKTWKECFVVVENGEIKMFKFDNHHNSNNVGGDGTVGGGNWMANATLLGEVNLRHSITNSLPPPGYNRDRPFVFALSLPNGGLYLFQAGTPEHVAEWVATCNYWAAMMSKEPLSGGVSNMEYGWNRCIDSSTSSFDIVEDWEDHRSVLSAGSYVTHNDRVNINEWKAPMPTMVSSGFKEDKQLAALKKYITDLENELEAHKTYREPMTRLYHPRSSNYTKAFANWEKKSQWLLYEIVKYTTYIESLENSVIIRARKRKEREKTKNADLHNKEESAPSSPLPTITTTITEEDQKIEKKRAEFRQSIRLLRHRATWTPGDEGFSLNLPKELLYEEADDEEDDADGEEVVTNSETSSRIHHAGSSGKLRSATYPQFFKDLTIQEDQKLENFLHEDGVSNDNVNNNDNQADFAHYESGQRWVDRFRN</sequence>
<dbReference type="EMBL" id="CAJVPL010000283">
    <property type="protein sequence ID" value="CAG8478549.1"/>
    <property type="molecule type" value="Genomic_DNA"/>
</dbReference>
<accession>A0A9N8WB68</accession>
<dbReference type="InterPro" id="IPR023394">
    <property type="entry name" value="Sec7_C_sf"/>
</dbReference>
<dbReference type="SUPFAM" id="SSF50729">
    <property type="entry name" value="PH domain-like"/>
    <property type="match status" value="1"/>
</dbReference>
<name>A0A9N8WB68_9GLOM</name>
<dbReference type="Pfam" id="PF01369">
    <property type="entry name" value="Sec7"/>
    <property type="match status" value="1"/>
</dbReference>
<feature type="region of interest" description="Disordered" evidence="1">
    <location>
        <begin position="830"/>
        <end position="894"/>
    </location>
</feature>
<feature type="compositionally biased region" description="Basic and acidic residues" evidence="1">
    <location>
        <begin position="1234"/>
        <end position="1248"/>
    </location>
</feature>
<feature type="region of interest" description="Disordered" evidence="1">
    <location>
        <begin position="388"/>
        <end position="478"/>
    </location>
</feature>
<dbReference type="InterPro" id="IPR000904">
    <property type="entry name" value="Sec7_dom"/>
</dbReference>
<reference evidence="4" key="1">
    <citation type="submission" date="2021-06" db="EMBL/GenBank/DDBJ databases">
        <authorList>
            <person name="Kallberg Y."/>
            <person name="Tangrot J."/>
            <person name="Rosling A."/>
        </authorList>
    </citation>
    <scope>NUCLEOTIDE SEQUENCE</scope>
    <source>
        <strain evidence="4">MT106</strain>
    </source>
</reference>
<dbReference type="PANTHER" id="PTHR10663">
    <property type="entry name" value="GUANYL-NUCLEOTIDE EXCHANGE FACTOR"/>
    <property type="match status" value="1"/>
</dbReference>
<feature type="domain" description="PH" evidence="2">
    <location>
        <begin position="959"/>
        <end position="1080"/>
    </location>
</feature>
<comment type="caution">
    <text evidence="4">The sequence shown here is derived from an EMBL/GenBank/DDBJ whole genome shotgun (WGS) entry which is preliminary data.</text>
</comment>
<dbReference type="GO" id="GO:0032012">
    <property type="term" value="P:regulation of ARF protein signal transduction"/>
    <property type="evidence" value="ECO:0007669"/>
    <property type="project" value="InterPro"/>
</dbReference>
<dbReference type="PANTHER" id="PTHR10663:SF373">
    <property type="entry name" value="PH AND SEC7 DOMAIN-CONTAINING PROTEIN C11E3.11C"/>
    <property type="match status" value="1"/>
</dbReference>
<feature type="compositionally biased region" description="Acidic residues" evidence="1">
    <location>
        <begin position="1308"/>
        <end position="1319"/>
    </location>
</feature>
<evidence type="ECO:0000313" key="5">
    <source>
        <dbReference type="Proteomes" id="UP000789831"/>
    </source>
</evidence>
<feature type="compositionally biased region" description="Polar residues" evidence="1">
    <location>
        <begin position="32"/>
        <end position="44"/>
    </location>
</feature>
<dbReference type="Gene3D" id="2.30.29.30">
    <property type="entry name" value="Pleckstrin-homology domain (PH domain)/Phosphotyrosine-binding domain (PTB)"/>
    <property type="match status" value="1"/>
</dbReference>
<feature type="region of interest" description="Disordered" evidence="1">
    <location>
        <begin position="1231"/>
        <end position="1257"/>
    </location>
</feature>
<feature type="region of interest" description="Disordered" evidence="1">
    <location>
        <begin position="549"/>
        <end position="569"/>
    </location>
</feature>
<evidence type="ECO:0000256" key="1">
    <source>
        <dbReference type="SAM" id="MobiDB-lite"/>
    </source>
</evidence>
<dbReference type="InterPro" id="IPR035999">
    <property type="entry name" value="Sec7_dom_sf"/>
</dbReference>
<feature type="region of interest" description="Disordered" evidence="1">
    <location>
        <begin position="501"/>
        <end position="526"/>
    </location>
</feature>
<feature type="compositionally biased region" description="Low complexity" evidence="1">
    <location>
        <begin position="75"/>
        <end position="95"/>
    </location>
</feature>
<dbReference type="Gene3D" id="1.10.1000.11">
    <property type="entry name" value="Arf Nucleotide-binding Site Opener,domain 2"/>
    <property type="match status" value="1"/>
</dbReference>
<dbReference type="SMART" id="SM00233">
    <property type="entry name" value="PH"/>
    <property type="match status" value="1"/>
</dbReference>
<feature type="compositionally biased region" description="Polar residues" evidence="1">
    <location>
        <begin position="8"/>
        <end position="17"/>
    </location>
</feature>
<dbReference type="InterPro" id="IPR041681">
    <property type="entry name" value="PH_9"/>
</dbReference>
<dbReference type="SMART" id="SM00222">
    <property type="entry name" value="Sec7"/>
    <property type="match status" value="1"/>
</dbReference>
<dbReference type="InterPro" id="IPR001849">
    <property type="entry name" value="PH_domain"/>
</dbReference>
<dbReference type="OrthoDB" id="2157641at2759"/>
<feature type="compositionally biased region" description="Polar residues" evidence="1">
    <location>
        <begin position="64"/>
        <end position="74"/>
    </location>
</feature>
<gene>
    <name evidence="4" type="ORF">AGERDE_LOCUS3112</name>
</gene>
<evidence type="ECO:0000259" key="3">
    <source>
        <dbReference type="PROSITE" id="PS50190"/>
    </source>
</evidence>
<feature type="region of interest" description="Disordered" evidence="1">
    <location>
        <begin position="207"/>
        <end position="257"/>
    </location>
</feature>
<dbReference type="Pfam" id="PF15410">
    <property type="entry name" value="PH_9"/>
    <property type="match status" value="1"/>
</dbReference>
<evidence type="ECO:0000259" key="2">
    <source>
        <dbReference type="PROSITE" id="PS50003"/>
    </source>
</evidence>
<feature type="compositionally biased region" description="Low complexity" evidence="1">
    <location>
        <begin position="833"/>
        <end position="842"/>
    </location>
</feature>
<dbReference type="InterPro" id="IPR011993">
    <property type="entry name" value="PH-like_dom_sf"/>
</dbReference>
<dbReference type="PROSITE" id="PS50003">
    <property type="entry name" value="PH_DOMAIN"/>
    <property type="match status" value="1"/>
</dbReference>
<dbReference type="PROSITE" id="PS50190">
    <property type="entry name" value="SEC7"/>
    <property type="match status" value="1"/>
</dbReference>
<evidence type="ECO:0000313" key="4">
    <source>
        <dbReference type="EMBL" id="CAG8478549.1"/>
    </source>
</evidence>
<dbReference type="Proteomes" id="UP000789831">
    <property type="component" value="Unassembled WGS sequence"/>
</dbReference>
<feature type="compositionally biased region" description="Basic and acidic residues" evidence="1">
    <location>
        <begin position="228"/>
        <end position="238"/>
    </location>
</feature>
<dbReference type="SUPFAM" id="SSF48425">
    <property type="entry name" value="Sec7 domain"/>
    <property type="match status" value="1"/>
</dbReference>